<evidence type="ECO:0000313" key="2">
    <source>
        <dbReference type="Proteomes" id="UP000054695"/>
    </source>
</evidence>
<gene>
    <name evidence="1" type="ORF">Lboz_1912</name>
</gene>
<organism evidence="1 2">
    <name type="scientific">Legionella bozemanae</name>
    <name type="common">Fluoribacter bozemanae</name>
    <dbReference type="NCBI Taxonomy" id="447"/>
    <lineage>
        <taxon>Bacteria</taxon>
        <taxon>Pseudomonadati</taxon>
        <taxon>Pseudomonadota</taxon>
        <taxon>Gammaproteobacteria</taxon>
        <taxon>Legionellales</taxon>
        <taxon>Legionellaceae</taxon>
        <taxon>Legionella</taxon>
    </lineage>
</organism>
<dbReference type="AlphaFoldDB" id="A0A0W0RQC0"/>
<dbReference type="Gene3D" id="3.40.50.11710">
    <property type="entry name" value="Cyclodipeptide synthase"/>
    <property type="match status" value="1"/>
</dbReference>
<sequence length="476" mass="53480">MPKVRGPKEGKFVTASFDPINKRDNSKSRFPSLKTTKDLVLLSIKGNEFCAGDYLGAIVQQAVATHQTPTDFTGPKGKTTFLIADEIYWHNLKGKTTSPDEEVILKKNALEEGEKYFESNLAAFLTPLGMTVDEFKSRFPSSASMDEKISIINQLALEQGKNFEIVRWHTWVTQRDFDKTLKDILPYYDNVEGLQEAIEDSVIDFVKRHSKDEGDCEVWTERSRGYLREESPSIMLLAAQLGYNFIIYPGAILPPFSATKEYFVVDNHVARIEKGYSIKDECTHNKFCLHTENPSRLVNWLEVNFTRSHEAAKSREASKTREVTTPSEVTKTQEVTKLQEGAKLPEVTKSRALTFFDPGKSTTTLAPPRKGHEPLITEITDEDGVVLQIVPKNESIISSIVQGITRALENQFPSQKGKLEKRIQTPLTQVFEGITQGVLAADHLSMSDKIGFLTELVDSYVNRAAEPKRAPMPTIS</sequence>
<comment type="caution">
    <text evidence="1">The sequence shown here is derived from an EMBL/GenBank/DDBJ whole genome shotgun (WGS) entry which is preliminary data.</text>
</comment>
<dbReference type="OrthoDB" id="5653377at2"/>
<name>A0A0W0RQC0_LEGBO</name>
<evidence type="ECO:0000313" key="1">
    <source>
        <dbReference type="EMBL" id="KTC73266.1"/>
    </source>
</evidence>
<proteinExistence type="predicted"/>
<dbReference type="GO" id="GO:0016755">
    <property type="term" value="F:aminoacyltransferase activity"/>
    <property type="evidence" value="ECO:0007669"/>
    <property type="project" value="InterPro"/>
</dbReference>
<reference evidence="1 2" key="1">
    <citation type="submission" date="2015-11" db="EMBL/GenBank/DDBJ databases">
        <title>Genomic analysis of 38 Legionella species identifies large and diverse effector repertoires.</title>
        <authorList>
            <person name="Burstein D."/>
            <person name="Amaro F."/>
            <person name="Zusman T."/>
            <person name="Lifshitz Z."/>
            <person name="Cohen O."/>
            <person name="Gilbert J.A."/>
            <person name="Pupko T."/>
            <person name="Shuman H.A."/>
            <person name="Segal G."/>
        </authorList>
    </citation>
    <scope>NUCLEOTIDE SEQUENCE [LARGE SCALE GENOMIC DNA]</scope>
    <source>
        <strain evidence="1 2">WIGA</strain>
    </source>
</reference>
<dbReference type="PATRIC" id="fig|447.4.peg.2039"/>
<dbReference type="RefSeq" id="WP_058459548.1">
    <property type="nucleotide sequence ID" value="NZ_CAAAIY010000015.1"/>
</dbReference>
<dbReference type="Proteomes" id="UP000054695">
    <property type="component" value="Unassembled WGS sequence"/>
</dbReference>
<dbReference type="EMBL" id="LNXU01000019">
    <property type="protein sequence ID" value="KTC73266.1"/>
    <property type="molecule type" value="Genomic_DNA"/>
</dbReference>
<accession>A0A0W0RQC0</accession>
<dbReference type="InterPro" id="IPR038622">
    <property type="entry name" value="CDPS_sf"/>
</dbReference>
<keyword evidence="2" id="KW-1185">Reference proteome</keyword>
<protein>
    <submittedName>
        <fullName evidence="1">Uncharacterized protein</fullName>
    </submittedName>
</protein>